<dbReference type="InterPro" id="IPR002475">
    <property type="entry name" value="Bcl2-like"/>
</dbReference>
<dbReference type="AlphaFoldDB" id="A0A8J5MY56"/>
<comment type="caution">
    <text evidence="5">The sequence shown here is derived from an EMBL/GenBank/DDBJ whole genome shotgun (WGS) entry which is preliminary data.</text>
</comment>
<dbReference type="EMBL" id="JAHLQT010020459">
    <property type="protein sequence ID" value="KAG7168218.1"/>
    <property type="molecule type" value="Genomic_DNA"/>
</dbReference>
<feature type="compositionally biased region" description="Polar residues" evidence="2">
    <location>
        <begin position="60"/>
        <end position="80"/>
    </location>
</feature>
<dbReference type="InterPro" id="IPR046371">
    <property type="entry name" value="Bcl-2_BH1-3"/>
</dbReference>
<dbReference type="InterPro" id="IPR026298">
    <property type="entry name" value="Bcl-2_fam"/>
</dbReference>
<evidence type="ECO:0000313" key="5">
    <source>
        <dbReference type="EMBL" id="KAG7168218.1"/>
    </source>
</evidence>
<evidence type="ECO:0000256" key="3">
    <source>
        <dbReference type="SAM" id="Phobius"/>
    </source>
</evidence>
<evidence type="ECO:0000256" key="1">
    <source>
        <dbReference type="ARBA" id="ARBA00009458"/>
    </source>
</evidence>
<keyword evidence="3" id="KW-0472">Membrane</keyword>
<feature type="compositionally biased region" description="Basic and acidic residues" evidence="2">
    <location>
        <begin position="48"/>
        <end position="58"/>
    </location>
</feature>
<evidence type="ECO:0000256" key="2">
    <source>
        <dbReference type="SAM" id="MobiDB-lite"/>
    </source>
</evidence>
<dbReference type="GO" id="GO:0008630">
    <property type="term" value="P:intrinsic apoptotic signaling pathway in response to DNA damage"/>
    <property type="evidence" value="ECO:0007669"/>
    <property type="project" value="TreeGrafter"/>
</dbReference>
<protein>
    <submittedName>
        <fullName evidence="5">Bcl-2-like protein 1-like 2</fullName>
    </submittedName>
</protein>
<feature type="region of interest" description="Disordered" evidence="2">
    <location>
        <begin position="169"/>
        <end position="192"/>
    </location>
</feature>
<reference evidence="5" key="1">
    <citation type="journal article" date="2021" name="Sci. Adv.">
        <title>The American lobster genome reveals insights on longevity, neural, and immune adaptations.</title>
        <authorList>
            <person name="Polinski J.M."/>
            <person name="Zimin A.V."/>
            <person name="Clark K.F."/>
            <person name="Kohn A.B."/>
            <person name="Sadowski N."/>
            <person name="Timp W."/>
            <person name="Ptitsyn A."/>
            <person name="Khanna P."/>
            <person name="Romanova D.Y."/>
            <person name="Williams P."/>
            <person name="Greenwood S.J."/>
            <person name="Moroz L.L."/>
            <person name="Walt D.R."/>
            <person name="Bodnar A.G."/>
        </authorList>
    </citation>
    <scope>NUCLEOTIDE SEQUENCE</scope>
    <source>
        <strain evidence="5">GMGI-L3</strain>
    </source>
</reference>
<dbReference type="PANTHER" id="PTHR11256:SF21">
    <property type="entry name" value="BCL-2 BCL-2 HOMOLOGY REGION 1-3 DOMAIN-CONTAINING PROTEIN"/>
    <property type="match status" value="1"/>
</dbReference>
<keyword evidence="3" id="KW-1133">Transmembrane helix</keyword>
<accession>A0A8J5MY56</accession>
<dbReference type="OrthoDB" id="6080198at2759"/>
<feature type="domain" description="Bcl-2 Bcl-2 homology region 1-3" evidence="4">
    <location>
        <begin position="347"/>
        <end position="445"/>
    </location>
</feature>
<feature type="compositionally biased region" description="Polar residues" evidence="2">
    <location>
        <begin position="16"/>
        <end position="31"/>
    </location>
</feature>
<dbReference type="GO" id="GO:0097192">
    <property type="term" value="P:extrinsic apoptotic signaling pathway in absence of ligand"/>
    <property type="evidence" value="ECO:0007669"/>
    <property type="project" value="TreeGrafter"/>
</dbReference>
<feature type="transmembrane region" description="Helical" evidence="3">
    <location>
        <begin position="455"/>
        <end position="477"/>
    </location>
</feature>
<organism evidence="5 6">
    <name type="scientific">Homarus americanus</name>
    <name type="common">American lobster</name>
    <dbReference type="NCBI Taxonomy" id="6706"/>
    <lineage>
        <taxon>Eukaryota</taxon>
        <taxon>Metazoa</taxon>
        <taxon>Ecdysozoa</taxon>
        <taxon>Arthropoda</taxon>
        <taxon>Crustacea</taxon>
        <taxon>Multicrustacea</taxon>
        <taxon>Malacostraca</taxon>
        <taxon>Eumalacostraca</taxon>
        <taxon>Eucarida</taxon>
        <taxon>Decapoda</taxon>
        <taxon>Pleocyemata</taxon>
        <taxon>Astacidea</taxon>
        <taxon>Nephropoidea</taxon>
        <taxon>Nephropidae</taxon>
        <taxon>Homarus</taxon>
    </lineage>
</organism>
<evidence type="ECO:0000313" key="6">
    <source>
        <dbReference type="Proteomes" id="UP000747542"/>
    </source>
</evidence>
<dbReference type="Pfam" id="PF00452">
    <property type="entry name" value="Bcl-2"/>
    <property type="match status" value="1"/>
</dbReference>
<keyword evidence="3" id="KW-0812">Transmembrane</keyword>
<name>A0A8J5MY56_HOMAM</name>
<dbReference type="Proteomes" id="UP000747542">
    <property type="component" value="Unassembled WGS sequence"/>
</dbReference>
<feature type="region of interest" description="Disordered" evidence="2">
    <location>
        <begin position="228"/>
        <end position="251"/>
    </location>
</feature>
<proteinExistence type="inferred from homology"/>
<dbReference type="SMART" id="SM00337">
    <property type="entry name" value="BCL"/>
    <property type="match status" value="1"/>
</dbReference>
<dbReference type="PANTHER" id="PTHR11256">
    <property type="entry name" value="BCL-2 RELATED"/>
    <property type="match status" value="1"/>
</dbReference>
<feature type="region of interest" description="Disordered" evidence="2">
    <location>
        <begin position="1"/>
        <end position="125"/>
    </location>
</feature>
<evidence type="ECO:0000259" key="4">
    <source>
        <dbReference type="SMART" id="SM00337"/>
    </source>
</evidence>
<dbReference type="GO" id="GO:0005741">
    <property type="term" value="C:mitochondrial outer membrane"/>
    <property type="evidence" value="ECO:0007669"/>
    <property type="project" value="TreeGrafter"/>
</dbReference>
<dbReference type="GO" id="GO:0042981">
    <property type="term" value="P:regulation of apoptotic process"/>
    <property type="evidence" value="ECO:0007669"/>
    <property type="project" value="InterPro"/>
</dbReference>
<feature type="compositionally biased region" description="Low complexity" evidence="2">
    <location>
        <begin position="91"/>
        <end position="118"/>
    </location>
</feature>
<sequence>MGNDFIDPPQGEGGVQWSSQQDVGETIQTPEVPQPGARSEATPETGTPDEREDCRVNVEETVSSASSQEHIPPQLSSSVDHQLPSPPPSLPSSHFSLSSPIPSLSPTLSSPGNSLSTSPPHPYHRSANISVEELNERAMQDSENNNVDENSNDQQYDRYADYHHEFNHHQVLPDQSVRPRVRRQQNEGDEPDRAYVTYENTFRRRIGNSNLSHRRNLSEDRTYSGATSYDYEDTYNYPPLPDLNSSSGSDRLPNLNSNRNEHFDHPYNCQQRELASAQSRSRWHPLNLRGGGFGPQPPPPCEDLAQGAEHLLINFTYDALQSNHLDVPESFNKQQRMPDYLRAGKELRLMADVFAKTDERKRVLCLAQTVNMKTMTMNNFLLLCSELFKDGITRERIVALFTFVGDVAVHQVRLQGQEFLQLLMQWSLKYLVDNICKWVQDNGGWIVLLNSGASIMFRTAVFVFCVFGSVAAGLFIYKTYKDW</sequence>
<keyword evidence="6" id="KW-1185">Reference proteome</keyword>
<dbReference type="GO" id="GO:0001836">
    <property type="term" value="P:release of cytochrome c from mitochondria"/>
    <property type="evidence" value="ECO:0007669"/>
    <property type="project" value="TreeGrafter"/>
</dbReference>
<comment type="similarity">
    <text evidence="1">Belongs to the Bcl-2 family.</text>
</comment>
<dbReference type="GO" id="GO:0051400">
    <property type="term" value="F:BH domain binding"/>
    <property type="evidence" value="ECO:0007669"/>
    <property type="project" value="TreeGrafter"/>
</dbReference>
<gene>
    <name evidence="5" type="primary">Bcl2l1-L2</name>
    <name evidence="5" type="ORF">Hamer_G016860</name>
</gene>
<dbReference type="PROSITE" id="PS50062">
    <property type="entry name" value="BCL2_FAMILY"/>
    <property type="match status" value="1"/>
</dbReference>